<dbReference type="InterPro" id="IPR036508">
    <property type="entry name" value="Chitin-bd_dom_sf"/>
</dbReference>
<gene>
    <name evidence="8" type="ORF">DGAL_LOCUS9550</name>
</gene>
<keyword evidence="9" id="KW-1185">Reference proteome</keyword>
<dbReference type="PROSITE" id="PS50940">
    <property type="entry name" value="CHIT_BIND_II"/>
    <property type="match status" value="3"/>
</dbReference>
<feature type="domain" description="Chitin-binding type-2" evidence="7">
    <location>
        <begin position="125"/>
        <end position="181"/>
    </location>
</feature>
<proteinExistence type="predicted"/>
<feature type="chain" id="PRO_5035315918" description="Chitin-binding type-2 domain-containing protein" evidence="6">
    <location>
        <begin position="22"/>
        <end position="266"/>
    </location>
</feature>
<keyword evidence="5" id="KW-0325">Glycoprotein</keyword>
<dbReference type="GO" id="GO:0005576">
    <property type="term" value="C:extracellular region"/>
    <property type="evidence" value="ECO:0007669"/>
    <property type="project" value="InterPro"/>
</dbReference>
<comment type="caution">
    <text evidence="8">The sequence shown here is derived from an EMBL/GenBank/DDBJ whole genome shotgun (WGS) entry which is preliminary data.</text>
</comment>
<dbReference type="OrthoDB" id="6020543at2759"/>
<evidence type="ECO:0000313" key="9">
    <source>
        <dbReference type="Proteomes" id="UP000789390"/>
    </source>
</evidence>
<dbReference type="Proteomes" id="UP000789390">
    <property type="component" value="Unassembled WGS sequence"/>
</dbReference>
<evidence type="ECO:0000256" key="4">
    <source>
        <dbReference type="ARBA" id="ARBA00023157"/>
    </source>
</evidence>
<dbReference type="PANTHER" id="PTHR23301:SF0">
    <property type="entry name" value="CHITIN-BINDING TYPE-2 DOMAIN-CONTAINING PROTEIN-RELATED"/>
    <property type="match status" value="1"/>
</dbReference>
<dbReference type="AlphaFoldDB" id="A0A8J2WJ74"/>
<sequence>MKCPSTLTTAVTLILLQVCLGQLASAHLQHDRRSAKELQCERLSYSALITSCVPYQNNNNNLRRWYDFVCPANDGFYAVPGTCSSNYYSCVNGVPYPMSCPGSAIFDPALSACVPAADASCNTQSFQCPAQGGFYAIPDTCGSNYYSCVNGVAYVMTCPGSSIFDPSVGVCVPKEVASCLNTTPTPTVPTVTPTGPTPSSTTTTTQAPGTFVCPNEFGFFPTGIPCDDEFWRCSNGFSYLMSCPPTTIWYQERTVCEYPYNVPGCA</sequence>
<dbReference type="InterPro" id="IPR002557">
    <property type="entry name" value="Chitin-bd_dom"/>
</dbReference>
<dbReference type="SMART" id="SM00494">
    <property type="entry name" value="ChtBD2"/>
    <property type="match status" value="3"/>
</dbReference>
<dbReference type="EMBL" id="CAKKLH010000223">
    <property type="protein sequence ID" value="CAH0106395.1"/>
    <property type="molecule type" value="Genomic_DNA"/>
</dbReference>
<evidence type="ECO:0000256" key="5">
    <source>
        <dbReference type="ARBA" id="ARBA00023180"/>
    </source>
</evidence>
<name>A0A8J2WJ74_9CRUS</name>
<keyword evidence="1" id="KW-0147">Chitin-binding</keyword>
<organism evidence="8 9">
    <name type="scientific">Daphnia galeata</name>
    <dbReference type="NCBI Taxonomy" id="27404"/>
    <lineage>
        <taxon>Eukaryota</taxon>
        <taxon>Metazoa</taxon>
        <taxon>Ecdysozoa</taxon>
        <taxon>Arthropoda</taxon>
        <taxon>Crustacea</taxon>
        <taxon>Branchiopoda</taxon>
        <taxon>Diplostraca</taxon>
        <taxon>Cladocera</taxon>
        <taxon>Anomopoda</taxon>
        <taxon>Daphniidae</taxon>
        <taxon>Daphnia</taxon>
    </lineage>
</organism>
<evidence type="ECO:0000259" key="7">
    <source>
        <dbReference type="PROSITE" id="PS50940"/>
    </source>
</evidence>
<feature type="signal peptide" evidence="6">
    <location>
        <begin position="1"/>
        <end position="21"/>
    </location>
</feature>
<reference evidence="8" key="1">
    <citation type="submission" date="2021-11" db="EMBL/GenBank/DDBJ databases">
        <authorList>
            <person name="Schell T."/>
        </authorList>
    </citation>
    <scope>NUCLEOTIDE SEQUENCE</scope>
    <source>
        <strain evidence="8">M5</strain>
    </source>
</reference>
<evidence type="ECO:0000256" key="2">
    <source>
        <dbReference type="ARBA" id="ARBA00022729"/>
    </source>
</evidence>
<accession>A0A8J2WJ74</accession>
<dbReference type="Gene3D" id="2.170.140.10">
    <property type="entry name" value="Chitin binding domain"/>
    <property type="match status" value="3"/>
</dbReference>
<evidence type="ECO:0000313" key="8">
    <source>
        <dbReference type="EMBL" id="CAH0106395.1"/>
    </source>
</evidence>
<evidence type="ECO:0000256" key="6">
    <source>
        <dbReference type="SAM" id="SignalP"/>
    </source>
</evidence>
<dbReference type="GO" id="GO:0008061">
    <property type="term" value="F:chitin binding"/>
    <property type="evidence" value="ECO:0007669"/>
    <property type="project" value="UniProtKB-KW"/>
</dbReference>
<evidence type="ECO:0000256" key="3">
    <source>
        <dbReference type="ARBA" id="ARBA00022737"/>
    </source>
</evidence>
<dbReference type="SUPFAM" id="SSF57625">
    <property type="entry name" value="Invertebrate chitin-binding proteins"/>
    <property type="match status" value="3"/>
</dbReference>
<protein>
    <recommendedName>
        <fullName evidence="7">Chitin-binding type-2 domain-containing protein</fullName>
    </recommendedName>
</protein>
<keyword evidence="2 6" id="KW-0732">Signal</keyword>
<keyword evidence="4" id="KW-1015">Disulfide bond</keyword>
<dbReference type="InterPro" id="IPR051940">
    <property type="entry name" value="Chitin_bind-dev_reg"/>
</dbReference>
<keyword evidence="3" id="KW-0677">Repeat</keyword>
<feature type="domain" description="Chitin-binding type-2" evidence="7">
    <location>
        <begin position="210"/>
        <end position="266"/>
    </location>
</feature>
<dbReference type="PANTHER" id="PTHR23301">
    <property type="entry name" value="CHITIN BINDING PERITROPHIN-A"/>
    <property type="match status" value="1"/>
</dbReference>
<dbReference type="Pfam" id="PF01607">
    <property type="entry name" value="CBM_14"/>
    <property type="match status" value="3"/>
</dbReference>
<evidence type="ECO:0000256" key="1">
    <source>
        <dbReference type="ARBA" id="ARBA00022669"/>
    </source>
</evidence>
<feature type="domain" description="Chitin-binding type-2" evidence="7">
    <location>
        <begin position="67"/>
        <end position="123"/>
    </location>
</feature>